<name>A0ACB9ZJU9_CATRO</name>
<protein>
    <submittedName>
        <fullName evidence="1">Uncharacterized protein</fullName>
    </submittedName>
</protein>
<sequence length="338" mass="34644">MDLLLFLPLLSLAFLLSRGISGATFTFVNKCDYTVWPGILANAGSPSLDSTGFELPSDSSRSFVAPTGWSGRFWGRTGCNFDGSGSGTCETGDCGSGLMECNGAGAAPPATLAEFSLGTGGQDFYDVSLVDGYNLPMIVEGSGGSGMCASTGCVTDLNRICPSELRVGNGEACKSACGAFGRPDYCCSGEFNSPASCKPSMYSQMFKSACPRSYSYAYDDPTSTFTCTGADYTVTFCPSMPSQKSSKDATPMTTTNGGDGSMSESSGSMGSQTGSDSSGSGEMGSDSGSGSQALLADGSYLAGLAMGDSSRSLSSSSRYALGCALLAYAVFFFSFLQL</sequence>
<dbReference type="EMBL" id="CM044708">
    <property type="protein sequence ID" value="KAI5647855.1"/>
    <property type="molecule type" value="Genomic_DNA"/>
</dbReference>
<gene>
    <name evidence="1" type="ORF">M9H77_33860</name>
</gene>
<comment type="caution">
    <text evidence="1">The sequence shown here is derived from an EMBL/GenBank/DDBJ whole genome shotgun (WGS) entry which is preliminary data.</text>
</comment>
<evidence type="ECO:0000313" key="2">
    <source>
        <dbReference type="Proteomes" id="UP001060085"/>
    </source>
</evidence>
<accession>A0ACB9ZJU9</accession>
<keyword evidence="2" id="KW-1185">Reference proteome</keyword>
<organism evidence="1 2">
    <name type="scientific">Catharanthus roseus</name>
    <name type="common">Madagascar periwinkle</name>
    <name type="synonym">Vinca rosea</name>
    <dbReference type="NCBI Taxonomy" id="4058"/>
    <lineage>
        <taxon>Eukaryota</taxon>
        <taxon>Viridiplantae</taxon>
        <taxon>Streptophyta</taxon>
        <taxon>Embryophyta</taxon>
        <taxon>Tracheophyta</taxon>
        <taxon>Spermatophyta</taxon>
        <taxon>Magnoliopsida</taxon>
        <taxon>eudicotyledons</taxon>
        <taxon>Gunneridae</taxon>
        <taxon>Pentapetalae</taxon>
        <taxon>asterids</taxon>
        <taxon>lamiids</taxon>
        <taxon>Gentianales</taxon>
        <taxon>Apocynaceae</taxon>
        <taxon>Rauvolfioideae</taxon>
        <taxon>Vinceae</taxon>
        <taxon>Catharanthinae</taxon>
        <taxon>Catharanthus</taxon>
    </lineage>
</organism>
<evidence type="ECO:0000313" key="1">
    <source>
        <dbReference type="EMBL" id="KAI5647855.1"/>
    </source>
</evidence>
<reference evidence="2" key="1">
    <citation type="journal article" date="2023" name="Nat. Plants">
        <title>Single-cell RNA sequencing provides a high-resolution roadmap for understanding the multicellular compartmentation of specialized metabolism.</title>
        <authorList>
            <person name="Sun S."/>
            <person name="Shen X."/>
            <person name="Li Y."/>
            <person name="Li Y."/>
            <person name="Wang S."/>
            <person name="Li R."/>
            <person name="Zhang H."/>
            <person name="Shen G."/>
            <person name="Guo B."/>
            <person name="Wei J."/>
            <person name="Xu J."/>
            <person name="St-Pierre B."/>
            <person name="Chen S."/>
            <person name="Sun C."/>
        </authorList>
    </citation>
    <scope>NUCLEOTIDE SEQUENCE [LARGE SCALE GENOMIC DNA]</scope>
</reference>
<dbReference type="Proteomes" id="UP001060085">
    <property type="component" value="Linkage Group LG08"/>
</dbReference>
<proteinExistence type="predicted"/>